<proteinExistence type="predicted"/>
<reference evidence="3 4" key="1">
    <citation type="journal article" date="2022" name="IScience">
        <title>An ultrasensitive nanofiber-based assay for enzymatic hydrolysis and deep-sea microbial degradation of cellulose.</title>
        <authorList>
            <person name="Tsudome M."/>
            <person name="Tachioka M."/>
            <person name="Miyazaki M."/>
            <person name="Uchimura K."/>
            <person name="Tsuda M."/>
            <person name="Takaki Y."/>
            <person name="Deguchi S."/>
        </authorList>
    </citation>
    <scope>NUCLEOTIDE SEQUENCE [LARGE SCALE GENOMIC DNA]</scope>
    <source>
        <strain evidence="3 4">GE09</strain>
    </source>
</reference>
<evidence type="ECO:0000256" key="2">
    <source>
        <dbReference type="PIRSR" id="PIRSR011396-2"/>
    </source>
</evidence>
<dbReference type="PIRSF" id="PIRSF011396">
    <property type="entry name" value="Trp_halogenase"/>
    <property type="match status" value="1"/>
</dbReference>
<organism evidence="3 4">
    <name type="scientific">Marinagarivorans cellulosilyticus</name>
    <dbReference type="NCBI Taxonomy" id="2721545"/>
    <lineage>
        <taxon>Bacteria</taxon>
        <taxon>Pseudomonadati</taxon>
        <taxon>Pseudomonadota</taxon>
        <taxon>Gammaproteobacteria</taxon>
        <taxon>Cellvibrionales</taxon>
        <taxon>Cellvibrionaceae</taxon>
        <taxon>Marinagarivorans</taxon>
    </lineage>
</organism>
<name>A0AAN1WG53_9GAMM</name>
<feature type="active site" evidence="1">
    <location>
        <position position="81"/>
    </location>
</feature>
<evidence type="ECO:0000256" key="1">
    <source>
        <dbReference type="PIRSR" id="PIRSR011396-1"/>
    </source>
</evidence>
<feature type="binding site" evidence="2">
    <location>
        <position position="352"/>
    </location>
    <ligand>
        <name>L-tryptophan</name>
        <dbReference type="ChEBI" id="CHEBI:57912"/>
    </ligand>
</feature>
<evidence type="ECO:0008006" key="5">
    <source>
        <dbReference type="Google" id="ProtNLM"/>
    </source>
</evidence>
<keyword evidence="2" id="KW-0547">Nucleotide-binding</keyword>
<dbReference type="RefSeq" id="WP_236986463.1">
    <property type="nucleotide sequence ID" value="NZ_AP023086.1"/>
</dbReference>
<dbReference type="Proteomes" id="UP001320119">
    <property type="component" value="Chromosome"/>
</dbReference>
<evidence type="ECO:0000313" key="3">
    <source>
        <dbReference type="EMBL" id="BCD96984.1"/>
    </source>
</evidence>
<dbReference type="InterPro" id="IPR036188">
    <property type="entry name" value="FAD/NAD-bd_sf"/>
</dbReference>
<feature type="binding site" evidence="2">
    <location>
        <begin position="13"/>
        <end position="16"/>
    </location>
    <ligand>
        <name>FAD</name>
        <dbReference type="ChEBI" id="CHEBI:57692"/>
    </ligand>
</feature>
<dbReference type="PANTHER" id="PTHR43747:SF4">
    <property type="entry name" value="FLAVIN-DEPENDENT TRYPTOPHAN HALOGENASE"/>
    <property type="match status" value="1"/>
</dbReference>
<dbReference type="InterPro" id="IPR033856">
    <property type="entry name" value="Trp_halogen"/>
</dbReference>
<evidence type="ECO:0000313" key="4">
    <source>
        <dbReference type="Proteomes" id="UP001320119"/>
    </source>
</evidence>
<dbReference type="InterPro" id="IPR050816">
    <property type="entry name" value="Flavin-dep_Halogenase_NPB"/>
</dbReference>
<dbReference type="GO" id="GO:0000166">
    <property type="term" value="F:nucleotide binding"/>
    <property type="evidence" value="ECO:0007669"/>
    <property type="project" value="UniProtKB-KW"/>
</dbReference>
<keyword evidence="2" id="KW-0274">FAD</keyword>
<gene>
    <name evidence="3" type="ORF">MARGE09_P1184</name>
</gene>
<dbReference type="PANTHER" id="PTHR43747">
    <property type="entry name" value="FAD-BINDING PROTEIN"/>
    <property type="match status" value="1"/>
</dbReference>
<feature type="binding site" evidence="2">
    <location>
        <position position="81"/>
    </location>
    <ligand>
        <name>7-chloro-L-tryptophan</name>
        <dbReference type="ChEBI" id="CHEBI:58713"/>
    </ligand>
</feature>
<dbReference type="GO" id="GO:0004497">
    <property type="term" value="F:monooxygenase activity"/>
    <property type="evidence" value="ECO:0007669"/>
    <property type="project" value="InterPro"/>
</dbReference>
<dbReference type="EMBL" id="AP023086">
    <property type="protein sequence ID" value="BCD96984.1"/>
    <property type="molecule type" value="Genomic_DNA"/>
</dbReference>
<dbReference type="InterPro" id="IPR006905">
    <property type="entry name" value="Flavin_halogenase"/>
</dbReference>
<keyword evidence="4" id="KW-1185">Reference proteome</keyword>
<keyword evidence="2" id="KW-0285">Flavoprotein</keyword>
<feature type="binding site" evidence="2">
    <location>
        <position position="187"/>
    </location>
    <ligand>
        <name>FAD</name>
        <dbReference type="ChEBI" id="CHEBI:57692"/>
    </ligand>
</feature>
<dbReference type="SUPFAM" id="SSF51905">
    <property type="entry name" value="FAD/NAD(P)-binding domain"/>
    <property type="match status" value="1"/>
</dbReference>
<dbReference type="Pfam" id="PF04820">
    <property type="entry name" value="Trp_halogenase"/>
    <property type="match status" value="1"/>
</dbReference>
<dbReference type="KEGG" id="marq:MARGE09_P1184"/>
<accession>A0AAN1WG53</accession>
<dbReference type="AlphaFoldDB" id="A0AAN1WG53"/>
<sequence>MNTPVKKIIIVGGGAAGWLTAGILAAEYKNLASGIQITLVESADVSAIGVGEGTWPSMRATLKKIGIPEADLITQCSASFKQGSKFVGWKNGIESDVYHHPFTIPNGFSECNLVAAWQAQFSHLPFADVVSIQSAISESGCSPKQFTTPEYAGVVNYGYHIDAGKFGELLQKHCTENLGVKHIVGHVTHLEFSPNGDIATVNTKEAGAVSGDLFIDCTGLACLLLGQHYGIPFVDKNKYSINDSALAAQVPYPESSSPIASATVATTQTAGWTWDIGLSSRRGVGYVYSNAHITDEQAECELRAYIAKSVGSDVAGKVATRKLSIRAGHREQFWYKNCVAVGMAAGFIEPLEASALALVELSASMIRDELPMTNDTMGLVAKRFNDIFGYRWERIIEFLRLHYILTERRDTEYWRDMCSPDAMPENLRQQLLLWAQRPPYYNDLIQAEEIFPAASYQYVLYGMGFRSDISGVIKTSDNLSLGLEKIKDNFDKSPRCVSLLPSNREYIDNVFKYGIQKI</sequence>
<protein>
    <recommendedName>
        <fullName evidence="5">Tryptophan halogenase</fullName>
    </recommendedName>
</protein>
<dbReference type="Gene3D" id="3.50.50.60">
    <property type="entry name" value="FAD/NAD(P)-binding domain"/>
    <property type="match status" value="1"/>
</dbReference>